<organism evidence="2 3">
    <name type="scientific">Nitrososphaera viennensis EN76</name>
    <dbReference type="NCBI Taxonomy" id="926571"/>
    <lineage>
        <taxon>Archaea</taxon>
        <taxon>Nitrososphaerota</taxon>
        <taxon>Nitrososphaeria</taxon>
        <taxon>Nitrososphaerales</taxon>
        <taxon>Nitrososphaeraceae</taxon>
        <taxon>Nitrososphaera</taxon>
    </lineage>
</organism>
<evidence type="ECO:0000313" key="2">
    <source>
        <dbReference type="EMBL" id="AIC15064.1"/>
    </source>
</evidence>
<evidence type="ECO:0000313" key="3">
    <source>
        <dbReference type="Proteomes" id="UP000027093"/>
    </source>
</evidence>
<proteinExistence type="predicted"/>
<dbReference type="Proteomes" id="UP000027093">
    <property type="component" value="Chromosome"/>
</dbReference>
<feature type="domain" description="Cyclophilin TM1367-like" evidence="1">
    <location>
        <begin position="24"/>
        <end position="129"/>
    </location>
</feature>
<keyword evidence="3" id="KW-1185">Reference proteome</keyword>
<gene>
    <name evidence="2" type="ORF">NVIE_008450</name>
</gene>
<accession>A0A060HEG8</accession>
<dbReference type="EMBL" id="CP007536">
    <property type="protein sequence ID" value="AIC15064.1"/>
    <property type="molecule type" value="Genomic_DNA"/>
</dbReference>
<sequence>MRFSATVQAAGSVSRVRLVAEIAGKGSAECELVRHLAPLTTSALLKGLPVQDRVHRLEDKFVYIETGLVIGAEKAKTQFKRGDLAFLPSNGAICFVIRDCATQAMNAIGKIVNNIEVIEGVQTGDVIAVKRLATITT</sequence>
<dbReference type="InterPro" id="IPR025658">
    <property type="entry name" value="Cyclophilin_TM1367"/>
</dbReference>
<reference evidence="2 3" key="1">
    <citation type="journal article" date="2014" name="Int. J. Syst. Evol. Microbiol.">
        <title>Nitrososphaera viennensis gen. nov., sp. nov., an aerobic and mesophilic, ammonia-oxidizing archaeon from soil and a member of the archaeal phylum Thaumarchaeota.</title>
        <authorList>
            <person name="Stieglmeier M."/>
            <person name="Klingl A."/>
            <person name="Alves R.J."/>
            <person name="Rittmann S.K."/>
            <person name="Melcher M."/>
            <person name="Leisch N."/>
            <person name="Schleper C."/>
        </authorList>
    </citation>
    <scope>NUCLEOTIDE SEQUENCE [LARGE SCALE GENOMIC DNA]</scope>
    <source>
        <strain evidence="2">EN76</strain>
    </source>
</reference>
<name>A0A060HEG8_9ARCH</name>
<dbReference type="HOGENOM" id="CLU_160448_0_0_2"/>
<dbReference type="AlphaFoldDB" id="A0A060HEG8"/>
<dbReference type="InterPro" id="IPR029000">
    <property type="entry name" value="Cyclophilin-like_dom_sf"/>
</dbReference>
<protein>
    <recommendedName>
        <fullName evidence="1">Cyclophilin TM1367-like domain-containing protein</fullName>
    </recommendedName>
</protein>
<evidence type="ECO:0000259" key="1">
    <source>
        <dbReference type="Pfam" id="PF04126"/>
    </source>
</evidence>
<dbReference type="SUPFAM" id="SSF50891">
    <property type="entry name" value="Cyclophilin-like"/>
    <property type="match status" value="1"/>
</dbReference>
<dbReference type="Gene3D" id="2.40.100.20">
    <property type="match status" value="1"/>
</dbReference>
<dbReference type="KEGG" id="nvn:NVIE_008450"/>
<dbReference type="Pfam" id="PF04126">
    <property type="entry name" value="Cyclophil_like"/>
    <property type="match status" value="1"/>
</dbReference>